<dbReference type="Proteomes" id="UP000008063">
    <property type="component" value="Unassembled WGS sequence"/>
</dbReference>
<sequence length="237" mass="27463">MTSQPVSFPSPQTAQFNKVPDVPSVKVMKDMDKRLQTMCRIRTVPYDGALGDKYYVNPMADIIAQEMANPCVREHLRFYPEDAGKQVIEYWQASDWHRETEPLKLIPMANIGSQHFFIHKPCFLADGHACVPFGWFTCEHKLFARAWLLQPVVGEPWTHTDAQQGNQWRALAKGHHVYCFHIWFYCNDTLGNTSKKWNKHNSLLFTPAGLPHTHVHQELNGLLEHRNMVMGLRAQRR</sequence>
<protein>
    <submittedName>
        <fullName evidence="1">Uncharacterized protein</fullName>
    </submittedName>
</protein>
<organism evidence="2">
    <name type="scientific">Serpula lacrymans var. lacrymans (strain S7.3)</name>
    <name type="common">Dry rot fungus</name>
    <dbReference type="NCBI Taxonomy" id="936435"/>
    <lineage>
        <taxon>Eukaryota</taxon>
        <taxon>Fungi</taxon>
        <taxon>Dikarya</taxon>
        <taxon>Basidiomycota</taxon>
        <taxon>Agaricomycotina</taxon>
        <taxon>Agaricomycetes</taxon>
        <taxon>Agaricomycetidae</taxon>
        <taxon>Boletales</taxon>
        <taxon>Coniophorineae</taxon>
        <taxon>Serpulaceae</taxon>
        <taxon>Serpula</taxon>
    </lineage>
</organism>
<accession>F8PU81</accession>
<dbReference type="InParanoid" id="F8PU81"/>
<dbReference type="HOGENOM" id="CLU_066041_0_0_1"/>
<dbReference type="STRING" id="936435.F8PU81"/>
<gene>
    <name evidence="1" type="ORF">SERLA73DRAFT_152399</name>
</gene>
<dbReference type="AlphaFoldDB" id="F8PU81"/>
<evidence type="ECO:0000313" key="1">
    <source>
        <dbReference type="EMBL" id="EGO00394.1"/>
    </source>
</evidence>
<evidence type="ECO:0000313" key="2">
    <source>
        <dbReference type="Proteomes" id="UP000008063"/>
    </source>
</evidence>
<dbReference type="PANTHER" id="PTHR31912">
    <property type="entry name" value="IP13529P"/>
    <property type="match status" value="1"/>
</dbReference>
<dbReference type="PANTHER" id="PTHR31912:SF34">
    <property type="entry name" value="NOTOCHORD-RELATED PROTEIN"/>
    <property type="match status" value="1"/>
</dbReference>
<name>F8PU81_SERL3</name>
<reference evidence="2" key="1">
    <citation type="journal article" date="2011" name="Science">
        <title>The plant cell wall-decomposing machinery underlies the functional diversity of forest fungi.</title>
        <authorList>
            <person name="Eastwood D.C."/>
            <person name="Floudas D."/>
            <person name="Binder M."/>
            <person name="Majcherczyk A."/>
            <person name="Schneider P."/>
            <person name="Aerts A."/>
            <person name="Asiegbu F.O."/>
            <person name="Baker S.E."/>
            <person name="Barry K."/>
            <person name="Bendiksby M."/>
            <person name="Blumentritt M."/>
            <person name="Coutinho P.M."/>
            <person name="Cullen D."/>
            <person name="de Vries R.P."/>
            <person name="Gathman A."/>
            <person name="Goodell B."/>
            <person name="Henrissat B."/>
            <person name="Ihrmark K."/>
            <person name="Kauserud H."/>
            <person name="Kohler A."/>
            <person name="LaButti K."/>
            <person name="Lapidus A."/>
            <person name="Lavin J.L."/>
            <person name="Lee Y.-H."/>
            <person name="Lindquist E."/>
            <person name="Lilly W."/>
            <person name="Lucas S."/>
            <person name="Morin E."/>
            <person name="Murat C."/>
            <person name="Oguiza J.A."/>
            <person name="Park J."/>
            <person name="Pisabarro A.G."/>
            <person name="Riley R."/>
            <person name="Rosling A."/>
            <person name="Salamov A."/>
            <person name="Schmidt O."/>
            <person name="Schmutz J."/>
            <person name="Skrede I."/>
            <person name="Stenlid J."/>
            <person name="Wiebenga A."/>
            <person name="Xie X."/>
            <person name="Kuees U."/>
            <person name="Hibbett D.S."/>
            <person name="Hoffmeister D."/>
            <person name="Hoegberg N."/>
            <person name="Martin F."/>
            <person name="Grigoriev I.V."/>
            <person name="Watkinson S.C."/>
        </authorList>
    </citation>
    <scope>NUCLEOTIDE SEQUENCE [LARGE SCALE GENOMIC DNA]</scope>
    <source>
        <strain evidence="2">strain S7.3</strain>
    </source>
</reference>
<proteinExistence type="predicted"/>
<dbReference type="EMBL" id="GL945479">
    <property type="protein sequence ID" value="EGO00394.1"/>
    <property type="molecule type" value="Genomic_DNA"/>
</dbReference>
<dbReference type="OrthoDB" id="2246127at2759"/>
<keyword evidence="2" id="KW-1185">Reference proteome</keyword>